<protein>
    <submittedName>
        <fullName evidence="1">Uncharacterized protein</fullName>
    </submittedName>
</protein>
<reference evidence="1 2" key="1">
    <citation type="journal article" date="2014" name="Genome Announc.">
        <title>Draft Genome Sequences of Marine Flavobacterium Nonlabens Strains NR17, NR24, NR27, NR32, NR33, and Ara13.</title>
        <authorList>
            <person name="Nakanishi M."/>
            <person name="Meirelles P."/>
            <person name="Suzuki R."/>
            <person name="Takatani N."/>
            <person name="Mino S."/>
            <person name="Suda W."/>
            <person name="Oshima K."/>
            <person name="Hattori M."/>
            <person name="Ohkuma M."/>
            <person name="Hosokawa M."/>
            <person name="Miyashita K."/>
            <person name="Thompson F.L."/>
            <person name="Niwa A."/>
            <person name="Sawabe T."/>
            <person name="Sawabe T."/>
        </authorList>
    </citation>
    <scope>NUCLEOTIDE SEQUENCE [LARGE SCALE GENOMIC DNA]</scope>
    <source>
        <strain evidence="2">JCM19296</strain>
    </source>
</reference>
<dbReference type="AlphaFoldDB" id="A0A081DFI5"/>
<name>A0A081DFI5_NONUL</name>
<evidence type="ECO:0000313" key="1">
    <source>
        <dbReference type="EMBL" id="GAK77681.1"/>
    </source>
</evidence>
<proteinExistence type="predicted"/>
<sequence length="47" mass="5480">MGDEKNWGGIMDPLKVQEFLKWLQEHHLENHSLKAGSLFTNSLLIHH</sequence>
<dbReference type="EMBL" id="BBLG01000011">
    <property type="protein sequence ID" value="GAK77681.1"/>
    <property type="molecule type" value="Genomic_DNA"/>
</dbReference>
<evidence type="ECO:0000313" key="2">
    <source>
        <dbReference type="Proteomes" id="UP000028980"/>
    </source>
</evidence>
<comment type="caution">
    <text evidence="1">The sequence shown here is derived from an EMBL/GenBank/DDBJ whole genome shotgun (WGS) entry which is preliminary data.</text>
</comment>
<gene>
    <name evidence="1" type="ORF">JCM19296_3289</name>
</gene>
<dbReference type="Proteomes" id="UP000028980">
    <property type="component" value="Unassembled WGS sequence"/>
</dbReference>
<accession>A0A081DFI5</accession>
<organism evidence="1 2">
    <name type="scientific">Nonlabens ulvanivorans</name>
    <name type="common">Persicivirga ulvanivorans</name>
    <dbReference type="NCBI Taxonomy" id="906888"/>
    <lineage>
        <taxon>Bacteria</taxon>
        <taxon>Pseudomonadati</taxon>
        <taxon>Bacteroidota</taxon>
        <taxon>Flavobacteriia</taxon>
        <taxon>Flavobacteriales</taxon>
        <taxon>Flavobacteriaceae</taxon>
        <taxon>Nonlabens</taxon>
    </lineage>
</organism>